<feature type="compositionally biased region" description="Low complexity" evidence="6">
    <location>
        <begin position="7"/>
        <end position="93"/>
    </location>
</feature>
<keyword evidence="9" id="KW-1185">Reference proteome</keyword>
<feature type="domain" description="N-acetyltransferase" evidence="7">
    <location>
        <begin position="111"/>
        <end position="307"/>
    </location>
</feature>
<feature type="compositionally biased region" description="Polar residues" evidence="6">
    <location>
        <begin position="691"/>
        <end position="703"/>
    </location>
</feature>
<dbReference type="InterPro" id="IPR011323">
    <property type="entry name" value="Mss4/transl-control_tumour"/>
</dbReference>
<dbReference type="Proteomes" id="UP000245884">
    <property type="component" value="Unassembled WGS sequence"/>
</dbReference>
<feature type="compositionally biased region" description="Pro residues" evidence="6">
    <location>
        <begin position="531"/>
        <end position="540"/>
    </location>
</feature>
<feature type="region of interest" description="Disordered" evidence="6">
    <location>
        <begin position="1"/>
        <end position="111"/>
    </location>
</feature>
<dbReference type="InterPro" id="IPR000182">
    <property type="entry name" value="GNAT_dom"/>
</dbReference>
<dbReference type="GO" id="GO:0004059">
    <property type="term" value="F:aralkylamine N-acetyltransferase activity"/>
    <property type="evidence" value="ECO:0007669"/>
    <property type="project" value="TreeGrafter"/>
</dbReference>
<dbReference type="Gene3D" id="2.170.150.10">
    <property type="entry name" value="Metal Binding Protein, Guanine Nucleotide Exchange Factor, Chain A"/>
    <property type="match status" value="1"/>
</dbReference>
<feature type="compositionally biased region" description="Low complexity" evidence="6">
    <location>
        <begin position="704"/>
        <end position="724"/>
    </location>
</feature>
<dbReference type="InterPro" id="IPR007515">
    <property type="entry name" value="Mss4"/>
</dbReference>
<evidence type="ECO:0000259" key="7">
    <source>
        <dbReference type="PROSITE" id="PS51186"/>
    </source>
</evidence>
<protein>
    <recommendedName>
        <fullName evidence="7">N-acetyltransferase domain-containing protein</fullName>
    </recommendedName>
</protein>
<dbReference type="GO" id="GO:0007264">
    <property type="term" value="P:small GTPase-mediated signal transduction"/>
    <property type="evidence" value="ECO:0007669"/>
    <property type="project" value="InterPro"/>
</dbReference>
<feature type="compositionally biased region" description="Basic and acidic residues" evidence="6">
    <location>
        <begin position="313"/>
        <end position="330"/>
    </location>
</feature>
<feature type="compositionally biased region" description="Polar residues" evidence="6">
    <location>
        <begin position="378"/>
        <end position="389"/>
    </location>
</feature>
<evidence type="ECO:0000313" key="9">
    <source>
        <dbReference type="Proteomes" id="UP000245884"/>
    </source>
</evidence>
<dbReference type="InterPro" id="IPR051635">
    <property type="entry name" value="SNAT-like"/>
</dbReference>
<keyword evidence="3" id="KW-0808">Transferase</keyword>
<evidence type="ECO:0000256" key="5">
    <source>
        <dbReference type="ARBA" id="ARBA00023315"/>
    </source>
</evidence>
<dbReference type="RefSeq" id="XP_025364907.1">
    <property type="nucleotide sequence ID" value="XM_025504655.1"/>
</dbReference>
<reference evidence="8 9" key="1">
    <citation type="journal article" date="2018" name="Mol. Biol. Evol.">
        <title>Broad Genomic Sampling Reveals a Smut Pathogenic Ancestry of the Fungal Clade Ustilaginomycotina.</title>
        <authorList>
            <person name="Kijpornyongpan T."/>
            <person name="Mondo S.J."/>
            <person name="Barry K."/>
            <person name="Sandor L."/>
            <person name="Lee J."/>
            <person name="Lipzen A."/>
            <person name="Pangilinan J."/>
            <person name="LaButti K."/>
            <person name="Hainaut M."/>
            <person name="Henrissat B."/>
            <person name="Grigoriev I.V."/>
            <person name="Spatafora J.W."/>
            <person name="Aime M.C."/>
        </authorList>
    </citation>
    <scope>NUCLEOTIDE SEQUENCE [LARGE SCALE GENOMIC DNA]</scope>
    <source>
        <strain evidence="8 9">MCA 5214</strain>
    </source>
</reference>
<evidence type="ECO:0000256" key="6">
    <source>
        <dbReference type="SAM" id="MobiDB-lite"/>
    </source>
</evidence>
<dbReference type="EMBL" id="KZ819662">
    <property type="protein sequence ID" value="PWN30295.1"/>
    <property type="molecule type" value="Genomic_DNA"/>
</dbReference>
<keyword evidence="2" id="KW-0344">Guanine-nucleotide releasing factor</keyword>
<feature type="region of interest" description="Disordered" evidence="6">
    <location>
        <begin position="517"/>
        <end position="542"/>
    </location>
</feature>
<dbReference type="InterPro" id="IPR011057">
    <property type="entry name" value="Mss4-like_sf"/>
</dbReference>
<name>A0A316V4C0_9BASI</name>
<evidence type="ECO:0000313" key="8">
    <source>
        <dbReference type="EMBL" id="PWN30295.1"/>
    </source>
</evidence>
<dbReference type="SUPFAM" id="SSF51316">
    <property type="entry name" value="Mss4-like"/>
    <property type="match status" value="1"/>
</dbReference>
<feature type="region of interest" description="Disordered" evidence="6">
    <location>
        <begin position="594"/>
        <end position="724"/>
    </location>
</feature>
<dbReference type="SUPFAM" id="SSF55729">
    <property type="entry name" value="Acyl-CoA N-acyltransferases (Nat)"/>
    <property type="match status" value="1"/>
</dbReference>
<proteinExistence type="predicted"/>
<feature type="region of interest" description="Disordered" evidence="6">
    <location>
        <begin position="310"/>
        <end position="389"/>
    </location>
</feature>
<feature type="compositionally biased region" description="Pro residues" evidence="6">
    <location>
        <begin position="663"/>
        <end position="672"/>
    </location>
</feature>
<keyword evidence="4" id="KW-0653">Protein transport</keyword>
<organism evidence="8 9">
    <name type="scientific">Jaminaea rosea</name>
    <dbReference type="NCBI Taxonomy" id="1569628"/>
    <lineage>
        <taxon>Eukaryota</taxon>
        <taxon>Fungi</taxon>
        <taxon>Dikarya</taxon>
        <taxon>Basidiomycota</taxon>
        <taxon>Ustilaginomycotina</taxon>
        <taxon>Exobasidiomycetes</taxon>
        <taxon>Microstromatales</taxon>
        <taxon>Microstromatales incertae sedis</taxon>
        <taxon>Jaminaea</taxon>
    </lineage>
</organism>
<dbReference type="GeneID" id="37026478"/>
<dbReference type="PROSITE" id="PS51186">
    <property type="entry name" value="GNAT"/>
    <property type="match status" value="1"/>
</dbReference>
<dbReference type="PANTHER" id="PTHR10908">
    <property type="entry name" value="SEROTONIN N-ACETYLTRANSFERASE"/>
    <property type="match status" value="1"/>
</dbReference>
<accession>A0A316V4C0</accession>
<dbReference type="AlphaFoldDB" id="A0A316V4C0"/>
<evidence type="ECO:0000256" key="1">
    <source>
        <dbReference type="ARBA" id="ARBA00022448"/>
    </source>
</evidence>
<dbReference type="OrthoDB" id="30840at2759"/>
<sequence length="798" mass="82798">MTRVATSFAAPSSNLANAAASASASTSASISPVPSSSSSSASGTASPAHASKAAAATGSGAASPVTAAAPSSPVPSASASSSTTRKAPSRSTTMPLSGPSGRTGTNLPKGLTFDWVRPSEVAQCHVIERASFIPDDRASKDRMQLRQKLAPHLFLGAYIPVPPPKVAGPLSVGHQSTPRRIIGYINATAAASMSARALSEHLVSNEEEGIEAWMVCLHAIVVDEPFRRKGLGLRLLEEFMMRLRRAEEGRGEVKKGDLEKAKGYECVGLICHEETLPFFLKAGFKIRGPSHIRAGSGDWIELRRYIQHAHQQQADEKQRVQEKEAEEQRTKRAASMASSYSSTSSSNNSRVVSQPEKRKTSLHVLTEGDGAGYPGMTASPTSESDTSASVIVEKATPKATEPANDGAGNGKGAGLAGFTQADLLAALSASTPSYKPGTNPSQPFSSILGQTLAGKTFVEDAFLALEARMVKKAAEGGDGGEEGGTNLAEIWCPREECGCKLVAKGMAMWELAESGPLSQPDVGLPQSSSLPPTPQPPPAPASHIRALKERRDGVRSTLPGAPPSAECLTPIRPFWSVVSAMSFDNIAFSKDAEWRMPTSSGGGDAAGSAGEDETTETVASGATTPAAAPARRRVVPPIRRSTFLSGGGGDKSGSKGSNSKRPTSPPERPSSPPGRKGTAPFGRGGAGSGLPISSGSPTSPQRDTASSTSPTTASGIDPTSAPAASTGPALTVKYLLCPNCDVGPLGYTIVPESLKAGKMGLQVGEGINSAKSAENVEKPREIQIFLLAAERVRYRYVK</sequence>
<dbReference type="GO" id="GO:0005737">
    <property type="term" value="C:cytoplasm"/>
    <property type="evidence" value="ECO:0007669"/>
    <property type="project" value="TreeGrafter"/>
</dbReference>
<feature type="compositionally biased region" description="Low complexity" evidence="6">
    <location>
        <begin position="622"/>
        <end position="640"/>
    </location>
</feature>
<dbReference type="PROSITE" id="PS51796">
    <property type="entry name" value="MSS4"/>
    <property type="match status" value="1"/>
</dbReference>
<evidence type="ECO:0000256" key="4">
    <source>
        <dbReference type="ARBA" id="ARBA00022927"/>
    </source>
</evidence>
<evidence type="ECO:0000256" key="2">
    <source>
        <dbReference type="ARBA" id="ARBA00022658"/>
    </source>
</evidence>
<dbReference type="InterPro" id="IPR016181">
    <property type="entry name" value="Acyl_CoA_acyltransferase"/>
</dbReference>
<gene>
    <name evidence="8" type="ORF">BDZ90DRAFT_225176</name>
</gene>
<keyword evidence="5" id="KW-0012">Acyltransferase</keyword>
<dbReference type="PANTHER" id="PTHR10908:SF0">
    <property type="entry name" value="SEROTONIN N-ACETYLTRANSFERASE"/>
    <property type="match status" value="1"/>
</dbReference>
<dbReference type="GO" id="GO:0015031">
    <property type="term" value="P:protein transport"/>
    <property type="evidence" value="ECO:0007669"/>
    <property type="project" value="UniProtKB-KW"/>
</dbReference>
<evidence type="ECO:0000256" key="3">
    <source>
        <dbReference type="ARBA" id="ARBA00022679"/>
    </source>
</evidence>
<dbReference type="CDD" id="cd04301">
    <property type="entry name" value="NAT_SF"/>
    <property type="match status" value="1"/>
</dbReference>
<keyword evidence="1" id="KW-0813">Transport</keyword>
<dbReference type="GO" id="GO:0005085">
    <property type="term" value="F:guanyl-nucleotide exchange factor activity"/>
    <property type="evidence" value="ECO:0007669"/>
    <property type="project" value="UniProtKB-KW"/>
</dbReference>
<dbReference type="Gene3D" id="3.40.630.30">
    <property type="match status" value="1"/>
</dbReference>
<dbReference type="STRING" id="1569628.A0A316V4C0"/>
<feature type="compositionally biased region" description="Low complexity" evidence="6">
    <location>
        <begin position="333"/>
        <end position="353"/>
    </location>
</feature>